<name>A0ABQ5VZK7_9HYPH</name>
<dbReference type="Proteomes" id="UP001156691">
    <property type="component" value="Unassembled WGS sequence"/>
</dbReference>
<dbReference type="InterPro" id="IPR036390">
    <property type="entry name" value="WH_DNA-bd_sf"/>
</dbReference>
<dbReference type="InterPro" id="IPR000182">
    <property type="entry name" value="GNAT_dom"/>
</dbReference>
<dbReference type="SUPFAM" id="SSF46785">
    <property type="entry name" value="Winged helix' DNA-binding domain"/>
    <property type="match status" value="1"/>
</dbReference>
<dbReference type="EMBL" id="BSNS01000002">
    <property type="protein sequence ID" value="GLQ53252.1"/>
    <property type="molecule type" value="Genomic_DNA"/>
</dbReference>
<evidence type="ECO:0000313" key="5">
    <source>
        <dbReference type="Proteomes" id="UP001156691"/>
    </source>
</evidence>
<dbReference type="InterPro" id="IPR000835">
    <property type="entry name" value="HTH_MarR-typ"/>
</dbReference>
<protein>
    <submittedName>
        <fullName evidence="4">MarR family transcriptional regulator</fullName>
    </submittedName>
</protein>
<organism evidence="4 5">
    <name type="scientific">Devosia nitrariae</name>
    <dbReference type="NCBI Taxonomy" id="2071872"/>
    <lineage>
        <taxon>Bacteria</taxon>
        <taxon>Pseudomonadati</taxon>
        <taxon>Pseudomonadota</taxon>
        <taxon>Alphaproteobacteria</taxon>
        <taxon>Hyphomicrobiales</taxon>
        <taxon>Devosiaceae</taxon>
        <taxon>Devosia</taxon>
    </lineage>
</organism>
<evidence type="ECO:0000259" key="3">
    <source>
        <dbReference type="PROSITE" id="PS51186"/>
    </source>
</evidence>
<dbReference type="PROSITE" id="PS51186">
    <property type="entry name" value="GNAT"/>
    <property type="match status" value="1"/>
</dbReference>
<dbReference type="Gene3D" id="3.40.630.30">
    <property type="match status" value="1"/>
</dbReference>
<comment type="caution">
    <text evidence="4">The sequence shown here is derived from an EMBL/GenBank/DDBJ whole genome shotgun (WGS) entry which is preliminary data.</text>
</comment>
<proteinExistence type="predicted"/>
<sequence>MSDQTDDIAAVRRFNRFYTRIIGLLEEGMHRTRFTLSEARMIHEIGKRGATSGSELASELGMDPGQVSRLLWRLVDQDQVYITPGDDDRRRSRVSLTADGDKTCARLNIMSDEAAAGLLEPLDRSGRRRLVQAMKLVMRLLSGSPEKGPLAFRPHRIGELGWLTYRQALLYNQEYGWNSEFETLIARIYADYEDAPATPPKALWLADFDGEVAGSVFVVPAAGEEKTAQLRMLYVEPTFRGKGIGGMLVDHAVKFARNAGYRRMILWTQDCLVSARKIYQAAGFTLARDERHQSFGADLNGQYWVLDLEN</sequence>
<dbReference type="Pfam" id="PF00583">
    <property type="entry name" value="Acetyltransf_1"/>
    <property type="match status" value="1"/>
</dbReference>
<dbReference type="CDD" id="cd04301">
    <property type="entry name" value="NAT_SF"/>
    <property type="match status" value="1"/>
</dbReference>
<dbReference type="Pfam" id="PF12802">
    <property type="entry name" value="MarR_2"/>
    <property type="match status" value="1"/>
</dbReference>
<dbReference type="PANTHER" id="PTHR13947">
    <property type="entry name" value="GNAT FAMILY N-ACETYLTRANSFERASE"/>
    <property type="match status" value="1"/>
</dbReference>
<dbReference type="RefSeq" id="WP_284338698.1">
    <property type="nucleotide sequence ID" value="NZ_BSNS01000002.1"/>
</dbReference>
<gene>
    <name evidence="4" type="ORF">GCM10010862_05100</name>
</gene>
<dbReference type="InterPro" id="IPR050769">
    <property type="entry name" value="NAT_camello-type"/>
</dbReference>
<keyword evidence="5" id="KW-1185">Reference proteome</keyword>
<dbReference type="Gene3D" id="1.10.10.10">
    <property type="entry name" value="Winged helix-like DNA-binding domain superfamily/Winged helix DNA-binding domain"/>
    <property type="match status" value="1"/>
</dbReference>
<feature type="domain" description="HTH marR-type" evidence="2">
    <location>
        <begin position="1"/>
        <end position="142"/>
    </location>
</feature>
<feature type="domain" description="N-acetyltransferase" evidence="3">
    <location>
        <begin position="163"/>
        <end position="309"/>
    </location>
</feature>
<evidence type="ECO:0000313" key="4">
    <source>
        <dbReference type="EMBL" id="GLQ53252.1"/>
    </source>
</evidence>
<evidence type="ECO:0000256" key="1">
    <source>
        <dbReference type="ARBA" id="ARBA00022679"/>
    </source>
</evidence>
<reference evidence="5" key="1">
    <citation type="journal article" date="2019" name="Int. J. Syst. Evol. Microbiol.">
        <title>The Global Catalogue of Microorganisms (GCM) 10K type strain sequencing project: providing services to taxonomists for standard genome sequencing and annotation.</title>
        <authorList>
            <consortium name="The Broad Institute Genomics Platform"/>
            <consortium name="The Broad Institute Genome Sequencing Center for Infectious Disease"/>
            <person name="Wu L."/>
            <person name="Ma J."/>
        </authorList>
    </citation>
    <scope>NUCLEOTIDE SEQUENCE [LARGE SCALE GENOMIC DNA]</scope>
    <source>
        <strain evidence="5">NBRC 112416</strain>
    </source>
</reference>
<dbReference type="PANTHER" id="PTHR13947:SF37">
    <property type="entry name" value="LD18367P"/>
    <property type="match status" value="1"/>
</dbReference>
<dbReference type="SMART" id="SM00347">
    <property type="entry name" value="HTH_MARR"/>
    <property type="match status" value="1"/>
</dbReference>
<dbReference type="InterPro" id="IPR036388">
    <property type="entry name" value="WH-like_DNA-bd_sf"/>
</dbReference>
<accession>A0ABQ5VZK7</accession>
<dbReference type="SUPFAM" id="SSF55729">
    <property type="entry name" value="Acyl-CoA N-acyltransferases (Nat)"/>
    <property type="match status" value="1"/>
</dbReference>
<keyword evidence="1" id="KW-0808">Transferase</keyword>
<dbReference type="PROSITE" id="PS50995">
    <property type="entry name" value="HTH_MARR_2"/>
    <property type="match status" value="1"/>
</dbReference>
<evidence type="ECO:0000259" key="2">
    <source>
        <dbReference type="PROSITE" id="PS50995"/>
    </source>
</evidence>
<dbReference type="InterPro" id="IPR016181">
    <property type="entry name" value="Acyl_CoA_acyltransferase"/>
</dbReference>